<feature type="non-terminal residue" evidence="1">
    <location>
        <position position="1"/>
    </location>
</feature>
<dbReference type="EMBL" id="CADCUW010000001">
    <property type="protein sequence ID" value="CAA9381667.1"/>
    <property type="molecule type" value="Genomic_DNA"/>
</dbReference>
<evidence type="ECO:0000313" key="1">
    <source>
        <dbReference type="EMBL" id="CAA9381667.1"/>
    </source>
</evidence>
<accession>A0A6J4N9Y4</accession>
<proteinExistence type="predicted"/>
<sequence length="21" mass="2791">WMMVRERRRAWSGRRPNARRY</sequence>
<dbReference type="AlphaFoldDB" id="A0A6J4N9Y4"/>
<name>A0A6J4N9Y4_9ACTN</name>
<reference evidence="1" key="1">
    <citation type="submission" date="2020-02" db="EMBL/GenBank/DDBJ databases">
        <authorList>
            <person name="Meier V. D."/>
        </authorList>
    </citation>
    <scope>NUCLEOTIDE SEQUENCE</scope>
    <source>
        <strain evidence="1">AVDCRST_MAG01</strain>
    </source>
</reference>
<gene>
    <name evidence="1" type="ORF">AVDCRST_MAG01-01-1</name>
</gene>
<organism evidence="1">
    <name type="scientific">uncultured Rubrobacteraceae bacterium</name>
    <dbReference type="NCBI Taxonomy" id="349277"/>
    <lineage>
        <taxon>Bacteria</taxon>
        <taxon>Bacillati</taxon>
        <taxon>Actinomycetota</taxon>
        <taxon>Rubrobacteria</taxon>
        <taxon>Rubrobacterales</taxon>
        <taxon>Rubrobacteraceae</taxon>
        <taxon>environmental samples</taxon>
    </lineage>
</organism>
<protein>
    <submittedName>
        <fullName evidence="1">Uncharacterized protein</fullName>
    </submittedName>
</protein>
<feature type="non-terminal residue" evidence="1">
    <location>
        <position position="21"/>
    </location>
</feature>